<feature type="domain" description="PPPDE" evidence="4">
    <location>
        <begin position="4"/>
        <end position="146"/>
    </location>
</feature>
<keyword evidence="2" id="KW-0645">Protease</keyword>
<evidence type="ECO:0000313" key="7">
    <source>
        <dbReference type="Proteomes" id="UP000014760"/>
    </source>
</evidence>
<evidence type="ECO:0000256" key="3">
    <source>
        <dbReference type="ARBA" id="ARBA00022801"/>
    </source>
</evidence>
<comment type="similarity">
    <text evidence="1">Belongs to the DeSI family.</text>
</comment>
<dbReference type="PROSITE" id="PS51858">
    <property type="entry name" value="PPPDE"/>
    <property type="match status" value="1"/>
</dbReference>
<reference evidence="7" key="1">
    <citation type="submission" date="2012-12" db="EMBL/GenBank/DDBJ databases">
        <authorList>
            <person name="Hellsten U."/>
            <person name="Grimwood J."/>
            <person name="Chapman J.A."/>
            <person name="Shapiro H."/>
            <person name="Aerts A."/>
            <person name="Otillar R.P."/>
            <person name="Terry A.Y."/>
            <person name="Boore J.L."/>
            <person name="Simakov O."/>
            <person name="Marletaz F."/>
            <person name="Cho S.-J."/>
            <person name="Edsinger-Gonzales E."/>
            <person name="Havlak P."/>
            <person name="Kuo D.-H."/>
            <person name="Larsson T."/>
            <person name="Lv J."/>
            <person name="Arendt D."/>
            <person name="Savage R."/>
            <person name="Osoegawa K."/>
            <person name="de Jong P."/>
            <person name="Lindberg D.R."/>
            <person name="Seaver E.C."/>
            <person name="Weisblat D.A."/>
            <person name="Putnam N.H."/>
            <person name="Grigoriev I.V."/>
            <person name="Rokhsar D.S."/>
        </authorList>
    </citation>
    <scope>NUCLEOTIDE SEQUENCE</scope>
    <source>
        <strain evidence="7">I ESC-2004</strain>
    </source>
</reference>
<dbReference type="STRING" id="283909.R7UWP4"/>
<dbReference type="EMBL" id="KB299137">
    <property type="protein sequence ID" value="ELU08362.1"/>
    <property type="molecule type" value="Genomic_DNA"/>
</dbReference>
<keyword evidence="3" id="KW-0378">Hydrolase</keyword>
<evidence type="ECO:0000256" key="2">
    <source>
        <dbReference type="ARBA" id="ARBA00022670"/>
    </source>
</evidence>
<dbReference type="InterPro" id="IPR042266">
    <property type="entry name" value="PPPDE_sf"/>
</dbReference>
<evidence type="ECO:0000256" key="1">
    <source>
        <dbReference type="ARBA" id="ARBA00008140"/>
    </source>
</evidence>
<organism evidence="5">
    <name type="scientific">Capitella teleta</name>
    <name type="common">Polychaete worm</name>
    <dbReference type="NCBI Taxonomy" id="283909"/>
    <lineage>
        <taxon>Eukaryota</taxon>
        <taxon>Metazoa</taxon>
        <taxon>Spiralia</taxon>
        <taxon>Lophotrochozoa</taxon>
        <taxon>Annelida</taxon>
        <taxon>Polychaeta</taxon>
        <taxon>Sedentaria</taxon>
        <taxon>Scolecida</taxon>
        <taxon>Capitellidae</taxon>
        <taxon>Capitella</taxon>
    </lineage>
</organism>
<dbReference type="EMBL" id="AMQN01001077">
    <property type="status" value="NOT_ANNOTATED_CDS"/>
    <property type="molecule type" value="Genomic_DNA"/>
</dbReference>
<dbReference type="Proteomes" id="UP000014760">
    <property type="component" value="Unassembled WGS sequence"/>
</dbReference>
<dbReference type="SMART" id="SM01179">
    <property type="entry name" value="DUF862"/>
    <property type="match status" value="1"/>
</dbReference>
<evidence type="ECO:0000313" key="6">
    <source>
        <dbReference type="EnsemblMetazoa" id="CapteP163285"/>
    </source>
</evidence>
<dbReference type="Gene3D" id="3.90.1720.30">
    <property type="entry name" value="PPPDE domains"/>
    <property type="match status" value="1"/>
</dbReference>
<dbReference type="Pfam" id="PF05903">
    <property type="entry name" value="Peptidase_C97"/>
    <property type="match status" value="1"/>
</dbReference>
<dbReference type="PANTHER" id="PTHR12378">
    <property type="entry name" value="DESUMOYLATING ISOPEPTIDASE"/>
    <property type="match status" value="1"/>
</dbReference>
<reference evidence="5 7" key="2">
    <citation type="journal article" date="2013" name="Nature">
        <title>Insights into bilaterian evolution from three spiralian genomes.</title>
        <authorList>
            <person name="Simakov O."/>
            <person name="Marletaz F."/>
            <person name="Cho S.J."/>
            <person name="Edsinger-Gonzales E."/>
            <person name="Havlak P."/>
            <person name="Hellsten U."/>
            <person name="Kuo D.H."/>
            <person name="Larsson T."/>
            <person name="Lv J."/>
            <person name="Arendt D."/>
            <person name="Savage R."/>
            <person name="Osoegawa K."/>
            <person name="de Jong P."/>
            <person name="Grimwood J."/>
            <person name="Chapman J.A."/>
            <person name="Shapiro H."/>
            <person name="Aerts A."/>
            <person name="Otillar R.P."/>
            <person name="Terry A.Y."/>
            <person name="Boore J.L."/>
            <person name="Grigoriev I.V."/>
            <person name="Lindberg D.R."/>
            <person name="Seaver E.C."/>
            <person name="Weisblat D.A."/>
            <person name="Putnam N.H."/>
            <person name="Rokhsar D.S."/>
        </authorList>
    </citation>
    <scope>NUCLEOTIDE SEQUENCE</scope>
    <source>
        <strain evidence="5 7">I ESC-2004</strain>
    </source>
</reference>
<dbReference type="PANTHER" id="PTHR12378:SF7">
    <property type="entry name" value="DESUMOYLATING ISOPEPTIDASE 1"/>
    <property type="match status" value="1"/>
</dbReference>
<sequence length="428" mass="47126">MAGFPVKVYIYDVSRGMARAMSQALIGRQIDGVWHTGIVVYGQEYFFGAEGISSCPPGGTIMGQPDTITDLGTTEIPQELMMTYLEELSRSSFRPECYNLFEHNCNNFSNELAQFLTGKGIPSHIISLPQEVMQTPFGAMIKQFMDSSSVNPGGNQLNFNHSAHNAAAAPVRVASTNPQDSSISFRDAKIVDKFIEKQSELKSKFSETTFTLLGEVHEFLSTKDCTWSLGKNHLDALINSENALLLGLLQQTLLNEDIVNLIIHCPESFWKLFSKFRDLSDACVNRLVKCVCNCCLSDSGRAFMLSAEKSSEESPLVRVSQLCTHCLLHDNESLNCLGSALACVLSAEKMNLDLAVEVGIALVQLVSKGVSTDAAPFVLRSLHKCMDVNAEVTSIAACMEMPLESLRTKDRNLHFTAIEEKLKKINTT</sequence>
<dbReference type="EnsemblMetazoa" id="CapteT163285">
    <property type="protein sequence ID" value="CapteP163285"/>
    <property type="gene ID" value="CapteG163285"/>
</dbReference>
<dbReference type="InterPro" id="IPR008580">
    <property type="entry name" value="PPPDE_dom"/>
</dbReference>
<dbReference type="GO" id="GO:0070646">
    <property type="term" value="P:protein modification by small protein removal"/>
    <property type="evidence" value="ECO:0007669"/>
    <property type="project" value="TreeGrafter"/>
</dbReference>
<dbReference type="OMA" id="VVHGTEC"/>
<proteinExistence type="inferred from homology"/>
<name>R7UWP4_CAPTE</name>
<gene>
    <name evidence="5" type="ORF">CAPTEDRAFT_163285</name>
</gene>
<accession>R7UWP4</accession>
<evidence type="ECO:0000313" key="5">
    <source>
        <dbReference type="EMBL" id="ELU08362.1"/>
    </source>
</evidence>
<dbReference type="OrthoDB" id="6227366at2759"/>
<dbReference type="GO" id="GO:0006508">
    <property type="term" value="P:proteolysis"/>
    <property type="evidence" value="ECO:0007669"/>
    <property type="project" value="UniProtKB-KW"/>
</dbReference>
<dbReference type="GO" id="GO:0008233">
    <property type="term" value="F:peptidase activity"/>
    <property type="evidence" value="ECO:0007669"/>
    <property type="project" value="UniProtKB-KW"/>
</dbReference>
<protein>
    <recommendedName>
        <fullName evidence="4">PPPDE domain-containing protein</fullName>
    </recommendedName>
</protein>
<dbReference type="HOGENOM" id="CLU_532443_0_0_1"/>
<dbReference type="AlphaFoldDB" id="R7UWP4"/>
<evidence type="ECO:0000259" key="4">
    <source>
        <dbReference type="PROSITE" id="PS51858"/>
    </source>
</evidence>
<keyword evidence="7" id="KW-1185">Reference proteome</keyword>
<reference evidence="6" key="3">
    <citation type="submission" date="2015-06" db="UniProtKB">
        <authorList>
            <consortium name="EnsemblMetazoa"/>
        </authorList>
    </citation>
    <scope>IDENTIFICATION</scope>
</reference>